<evidence type="ECO:0000256" key="1">
    <source>
        <dbReference type="ARBA" id="ARBA00022737"/>
    </source>
</evidence>
<dbReference type="InterPro" id="IPR044605">
    <property type="entry name" value="At1g26460-like"/>
</dbReference>
<organism evidence="4 5">
    <name type="scientific">Linum tenue</name>
    <dbReference type="NCBI Taxonomy" id="586396"/>
    <lineage>
        <taxon>Eukaryota</taxon>
        <taxon>Viridiplantae</taxon>
        <taxon>Streptophyta</taxon>
        <taxon>Embryophyta</taxon>
        <taxon>Tracheophyta</taxon>
        <taxon>Spermatophyta</taxon>
        <taxon>Magnoliopsida</taxon>
        <taxon>eudicotyledons</taxon>
        <taxon>Gunneridae</taxon>
        <taxon>Pentapetalae</taxon>
        <taxon>rosids</taxon>
        <taxon>fabids</taxon>
        <taxon>Malpighiales</taxon>
        <taxon>Linaceae</taxon>
        <taxon>Linum</taxon>
    </lineage>
</organism>
<dbReference type="InterPro" id="IPR002885">
    <property type="entry name" value="PPR_rpt"/>
</dbReference>
<reference evidence="4" key="1">
    <citation type="submission" date="2022-08" db="EMBL/GenBank/DDBJ databases">
        <authorList>
            <person name="Gutierrez-Valencia J."/>
        </authorList>
    </citation>
    <scope>NUCLEOTIDE SEQUENCE</scope>
</reference>
<dbReference type="Proteomes" id="UP001154282">
    <property type="component" value="Unassembled WGS sequence"/>
</dbReference>
<comment type="caution">
    <text evidence="4">The sequence shown here is derived from an EMBL/GenBank/DDBJ whole genome shotgun (WGS) entry which is preliminary data.</text>
</comment>
<dbReference type="PANTHER" id="PTHR47205:SF1">
    <property type="entry name" value="OS07G0599000 PROTEIN"/>
    <property type="match status" value="1"/>
</dbReference>
<sequence>MAILARTRPLTRTLNSIKSISTFTFLSQEPQLAAEPENVPPTPLPPNPASGSPMYQENWRRPVQSHGVALPQSFSPFQQAPVARMQAMYQSYDVGSLLNLFADWMTSQRWSDMKELFEFWVRSLDKNGIPNKPDVDLYNHYLRANLMMDATAGDLLDLVAQMGDFDLAPNTASFNLVLKAMNQARETEAAEKLLQRMEVTGKESQPDDESYDLVISMLFQTDQIDSALKYIEKTLKMGGMLSMAVFNNCVQTCIRKRRLDVLASIIEKCKTTDQNKALSPTWNMCYNIAEADTQSYSPRCIMGSSSPFITW</sequence>
<keyword evidence="5" id="KW-1185">Reference proteome</keyword>
<evidence type="ECO:0000313" key="5">
    <source>
        <dbReference type="Proteomes" id="UP001154282"/>
    </source>
</evidence>
<gene>
    <name evidence="4" type="ORF">LITE_LOCUS6881</name>
</gene>
<dbReference type="PANTHER" id="PTHR47205">
    <property type="entry name" value="OS07G0599000 PROTEIN"/>
    <property type="match status" value="1"/>
</dbReference>
<name>A0AAV0I2F6_9ROSI</name>
<protein>
    <recommendedName>
        <fullName evidence="6">Pentatricopeptide repeat-containing protein</fullName>
    </recommendedName>
</protein>
<dbReference type="EMBL" id="CAMGYJ010000003">
    <property type="protein sequence ID" value="CAI0390804.1"/>
    <property type="molecule type" value="Genomic_DNA"/>
</dbReference>
<accession>A0AAV0I2F6</accession>
<feature type="compositionally biased region" description="Pro residues" evidence="3">
    <location>
        <begin position="38"/>
        <end position="48"/>
    </location>
</feature>
<dbReference type="Gene3D" id="1.25.40.10">
    <property type="entry name" value="Tetratricopeptide repeat domain"/>
    <property type="match status" value="1"/>
</dbReference>
<evidence type="ECO:0000313" key="4">
    <source>
        <dbReference type="EMBL" id="CAI0390804.1"/>
    </source>
</evidence>
<dbReference type="PROSITE" id="PS51375">
    <property type="entry name" value="PPR"/>
    <property type="match status" value="1"/>
</dbReference>
<feature type="repeat" description="PPR" evidence="2">
    <location>
        <begin position="170"/>
        <end position="204"/>
    </location>
</feature>
<evidence type="ECO:0008006" key="6">
    <source>
        <dbReference type="Google" id="ProtNLM"/>
    </source>
</evidence>
<dbReference type="InterPro" id="IPR011990">
    <property type="entry name" value="TPR-like_helical_dom_sf"/>
</dbReference>
<proteinExistence type="predicted"/>
<dbReference type="AlphaFoldDB" id="A0AAV0I2F6"/>
<evidence type="ECO:0000256" key="3">
    <source>
        <dbReference type="SAM" id="MobiDB-lite"/>
    </source>
</evidence>
<feature type="region of interest" description="Disordered" evidence="3">
    <location>
        <begin position="31"/>
        <end position="53"/>
    </location>
</feature>
<keyword evidence="1" id="KW-0677">Repeat</keyword>
<evidence type="ECO:0000256" key="2">
    <source>
        <dbReference type="PROSITE-ProRule" id="PRU00708"/>
    </source>
</evidence>